<keyword evidence="2" id="KW-0472">Membrane</keyword>
<evidence type="ECO:0000313" key="3">
    <source>
        <dbReference type="EMBL" id="KAF9585168.1"/>
    </source>
</evidence>
<evidence type="ECO:0000313" key="4">
    <source>
        <dbReference type="Proteomes" id="UP000780801"/>
    </source>
</evidence>
<feature type="compositionally biased region" description="Low complexity" evidence="1">
    <location>
        <begin position="118"/>
        <end position="136"/>
    </location>
</feature>
<name>A0A9P6G0E5_9FUNG</name>
<organism evidence="3 4">
    <name type="scientific">Lunasporangiospora selenospora</name>
    <dbReference type="NCBI Taxonomy" id="979761"/>
    <lineage>
        <taxon>Eukaryota</taxon>
        <taxon>Fungi</taxon>
        <taxon>Fungi incertae sedis</taxon>
        <taxon>Mucoromycota</taxon>
        <taxon>Mortierellomycotina</taxon>
        <taxon>Mortierellomycetes</taxon>
        <taxon>Mortierellales</taxon>
        <taxon>Mortierellaceae</taxon>
        <taxon>Lunasporangiospora</taxon>
    </lineage>
</organism>
<accession>A0A9P6G0E5</accession>
<reference evidence="3" key="1">
    <citation type="journal article" date="2020" name="Fungal Divers.">
        <title>Resolving the Mortierellaceae phylogeny through synthesis of multi-gene phylogenetics and phylogenomics.</title>
        <authorList>
            <person name="Vandepol N."/>
            <person name="Liber J."/>
            <person name="Desiro A."/>
            <person name="Na H."/>
            <person name="Kennedy M."/>
            <person name="Barry K."/>
            <person name="Grigoriev I.V."/>
            <person name="Miller A.N."/>
            <person name="O'Donnell K."/>
            <person name="Stajich J.E."/>
            <person name="Bonito G."/>
        </authorList>
    </citation>
    <scope>NUCLEOTIDE SEQUENCE</scope>
    <source>
        <strain evidence="3">KOD1015</strain>
    </source>
</reference>
<keyword evidence="2" id="KW-0812">Transmembrane</keyword>
<feature type="compositionally biased region" description="Basic and acidic residues" evidence="1">
    <location>
        <begin position="1"/>
        <end position="10"/>
    </location>
</feature>
<evidence type="ECO:0000256" key="2">
    <source>
        <dbReference type="SAM" id="Phobius"/>
    </source>
</evidence>
<comment type="caution">
    <text evidence="3">The sequence shown here is derived from an EMBL/GenBank/DDBJ whole genome shotgun (WGS) entry which is preliminary data.</text>
</comment>
<protein>
    <submittedName>
        <fullName evidence="3">Uncharacterized protein</fullName>
    </submittedName>
</protein>
<dbReference type="Proteomes" id="UP000780801">
    <property type="component" value="Unassembled WGS sequence"/>
</dbReference>
<sequence length="181" mass="19659">MSAHKDKESPKPTSKMDSGDSRPSTPASGRVKSSTETNDRRSKHAPVPASASSGLFSFRTLLILLSIILALTLTPLKSIIMEPFMGESSSSTHSNSSPASQSGRHGNSASPKVSFGVPLSKPSSAPSPLRGQYQQQGERRQRSKRRDREDHQHHGRSPFEGFFQQDDSTETDQAEPDDNGL</sequence>
<feature type="compositionally biased region" description="Polar residues" evidence="1">
    <location>
        <begin position="11"/>
        <end position="36"/>
    </location>
</feature>
<evidence type="ECO:0000256" key="1">
    <source>
        <dbReference type="SAM" id="MobiDB-lite"/>
    </source>
</evidence>
<feature type="compositionally biased region" description="Acidic residues" evidence="1">
    <location>
        <begin position="167"/>
        <end position="181"/>
    </location>
</feature>
<feature type="transmembrane region" description="Helical" evidence="2">
    <location>
        <begin position="56"/>
        <end position="76"/>
    </location>
</feature>
<gene>
    <name evidence="3" type="ORF">BGW38_003631</name>
</gene>
<feature type="compositionally biased region" description="Low complexity" evidence="1">
    <location>
        <begin position="88"/>
        <end position="102"/>
    </location>
</feature>
<feature type="region of interest" description="Disordered" evidence="1">
    <location>
        <begin position="1"/>
        <end position="51"/>
    </location>
</feature>
<keyword evidence="4" id="KW-1185">Reference proteome</keyword>
<feature type="region of interest" description="Disordered" evidence="1">
    <location>
        <begin position="86"/>
        <end position="181"/>
    </location>
</feature>
<keyword evidence="2" id="KW-1133">Transmembrane helix</keyword>
<dbReference type="AlphaFoldDB" id="A0A9P6G0E5"/>
<dbReference type="EMBL" id="JAABOA010000240">
    <property type="protein sequence ID" value="KAF9585168.1"/>
    <property type="molecule type" value="Genomic_DNA"/>
</dbReference>
<proteinExistence type="predicted"/>
<feature type="non-terminal residue" evidence="3">
    <location>
        <position position="181"/>
    </location>
</feature>